<keyword evidence="1" id="KW-1133">Transmembrane helix</keyword>
<protein>
    <submittedName>
        <fullName evidence="2">Uncharacterized protein</fullName>
    </submittedName>
</protein>
<dbReference type="EMBL" id="WNDP01000114">
    <property type="protein sequence ID" value="KAF1020882.1"/>
    <property type="molecule type" value="Genomic_DNA"/>
</dbReference>
<proteinExistence type="predicted"/>
<keyword evidence="1" id="KW-0472">Membrane</keyword>
<comment type="caution">
    <text evidence="2">The sequence shown here is derived from an EMBL/GenBank/DDBJ whole genome shotgun (WGS) entry which is preliminary data.</text>
</comment>
<reference evidence="3" key="1">
    <citation type="journal article" date="2020" name="MBio">
        <title>Horizontal gene transfer to a defensive symbiont with a reduced genome amongst a multipartite beetle microbiome.</title>
        <authorList>
            <person name="Waterworth S.C."/>
            <person name="Florez L.V."/>
            <person name="Rees E.R."/>
            <person name="Hertweck C."/>
            <person name="Kaltenpoth M."/>
            <person name="Kwan J.C."/>
        </authorList>
    </citation>
    <scope>NUCLEOTIDE SEQUENCE [LARGE SCALE GENOMIC DNA]</scope>
</reference>
<feature type="transmembrane region" description="Helical" evidence="1">
    <location>
        <begin position="24"/>
        <end position="46"/>
    </location>
</feature>
<evidence type="ECO:0000256" key="1">
    <source>
        <dbReference type="SAM" id="Phobius"/>
    </source>
</evidence>
<feature type="transmembrane region" description="Helical" evidence="1">
    <location>
        <begin position="58"/>
        <end position="79"/>
    </location>
</feature>
<accession>A0A833PD39</accession>
<organism evidence="2 3">
    <name type="scientific">Acinetobacter bereziniae</name>
    <name type="common">Acinetobacter genomosp. 10</name>
    <dbReference type="NCBI Taxonomy" id="106648"/>
    <lineage>
        <taxon>Bacteria</taxon>
        <taxon>Pseudomonadati</taxon>
        <taxon>Pseudomonadota</taxon>
        <taxon>Gammaproteobacteria</taxon>
        <taxon>Moraxellales</taxon>
        <taxon>Moraxellaceae</taxon>
        <taxon>Acinetobacter</taxon>
    </lineage>
</organism>
<sequence>MLYFLIDSISEFFGSHFRCNNHPVLYFFIRSIILGIFIFFVSTLYAYLKIDDFGVGDIVFNLLNGILIGFITSIFILIWGKIVEFIDRISQK</sequence>
<evidence type="ECO:0000313" key="3">
    <source>
        <dbReference type="Proteomes" id="UP000490535"/>
    </source>
</evidence>
<dbReference type="AlphaFoldDB" id="A0A833PD39"/>
<dbReference type="Proteomes" id="UP000490535">
    <property type="component" value="Unassembled WGS sequence"/>
</dbReference>
<gene>
    <name evidence="2" type="ORF">GAK29_03522</name>
</gene>
<evidence type="ECO:0000313" key="2">
    <source>
        <dbReference type="EMBL" id="KAF1020882.1"/>
    </source>
</evidence>
<keyword evidence="1" id="KW-0812">Transmembrane</keyword>
<name>A0A833PD39_ACIBZ</name>